<keyword evidence="7 10" id="KW-0784">Thiamine biosynthesis</keyword>
<evidence type="ECO:0000256" key="5">
    <source>
        <dbReference type="ARBA" id="ARBA00022723"/>
    </source>
</evidence>
<keyword evidence="9 10" id="KW-0414">Isoprene biosynthesis</keyword>
<accession>A0A7S6UM96</accession>
<evidence type="ECO:0000256" key="10">
    <source>
        <dbReference type="HAMAP-Rule" id="MF_00315"/>
    </source>
</evidence>
<dbReference type="PROSITE" id="PS00802">
    <property type="entry name" value="TRANSKETOLASE_2"/>
    <property type="match status" value="1"/>
</dbReference>
<keyword evidence="8 10" id="KW-0786">Thiamine pyrophosphate</keyword>
<feature type="binding site" evidence="10">
    <location>
        <position position="377"/>
    </location>
    <ligand>
        <name>thiamine diphosphate</name>
        <dbReference type="ChEBI" id="CHEBI:58937"/>
    </ligand>
</feature>
<dbReference type="SUPFAM" id="SSF52922">
    <property type="entry name" value="TK C-terminal domain-like"/>
    <property type="match status" value="1"/>
</dbReference>
<gene>
    <name evidence="10 12" type="primary">dxs</name>
    <name evidence="12" type="ORF">INQ42_04665</name>
</gene>
<comment type="pathway">
    <text evidence="1 10">Metabolic intermediate biosynthesis; 1-deoxy-D-xylulose 5-phosphate biosynthesis; 1-deoxy-D-xylulose 5-phosphate from D-glyceraldehyde 3-phosphate and pyruvate: step 1/1.</text>
</comment>
<proteinExistence type="inferred from homology"/>
<evidence type="ECO:0000256" key="4">
    <source>
        <dbReference type="ARBA" id="ARBA00022679"/>
    </source>
</evidence>
<sequence>MIDPQRYPRLSRIQVPADLREFPEQELPAIADELRAYLIEQVAQSGGHFGAGLGVIELTVALHWLYDTPTDRLVWDVGHQTYPHKILTGRRDVIQTVKQKDGVSPFPKRGESEFDTFGVGHSSTSISAALGMALALQRAGDERKVVAVIGDGAITGGMAFEALAHGGGMGDEPDGIEPNLLVILNDNQMSISENVGGVTRMLGRLTGSRTLNALREGGKKLLGDKNRPAAKFVKRWEEQWKGMFVPSTMFEELGFHYTGPIDGHDMEALVGIMKTLQGMKGPQLLHIITTKGKGYERAEGDQIGYHAVGPFNPELGMVSKAGAKKVTYTDVFGDWICDMAAADDKLMGITPAMREGSGLVRFSKEYPQRYFDVAIAEQHAVTLAAGMACEGAKPVVAIYSTFLQRGYDQLVHDVALQELDVLFAIDRGGVVGPDGATHAGNLDLSYLRCVPNMVVMAPADENECRQMLSTGFRFNGPAAVRYPRGSGPGVAVQSSLDVLQIGKAQLRRRGSRIALLAFGSLLPAAEEVGEALGLTVVNMRFVKPLDRALILHLAADHEGFVTLEDNVVAGGAGSGVAELLAAEGLSVSMLHLGLPDAFQPHGSREELLAEAGLDVAGIRAAIVQRWHDIDSAPPRTAAI</sequence>
<dbReference type="NCBIfam" id="TIGR00204">
    <property type="entry name" value="dxs"/>
    <property type="match status" value="1"/>
</dbReference>
<reference evidence="12 13" key="1">
    <citation type="submission" date="2020-10" db="EMBL/GenBank/DDBJ databases">
        <title>complete genome sequencing of Lysobacter sp. H23M41.</title>
        <authorList>
            <person name="Bae J.-W."/>
            <person name="Lee S.-Y."/>
        </authorList>
    </citation>
    <scope>NUCLEOTIDE SEQUENCE [LARGE SCALE GENOMIC DNA]</scope>
    <source>
        <strain evidence="12 13">H23M41</strain>
    </source>
</reference>
<comment type="similarity">
    <text evidence="2 10">Belongs to the transketolase family. DXPS subfamily.</text>
</comment>
<feature type="binding site" evidence="10">
    <location>
        <position position="187"/>
    </location>
    <ligand>
        <name>Mg(2+)</name>
        <dbReference type="ChEBI" id="CHEBI:18420"/>
    </ligand>
</feature>
<organism evidence="12 13">
    <name type="scientific">Novilysobacter avium</name>
    <dbReference type="NCBI Taxonomy" id="2781023"/>
    <lineage>
        <taxon>Bacteria</taxon>
        <taxon>Pseudomonadati</taxon>
        <taxon>Pseudomonadota</taxon>
        <taxon>Gammaproteobacteria</taxon>
        <taxon>Lysobacterales</taxon>
        <taxon>Lysobacteraceae</taxon>
        <taxon>Novilysobacter</taxon>
    </lineage>
</organism>
<dbReference type="Gene3D" id="3.40.50.970">
    <property type="match status" value="2"/>
</dbReference>
<dbReference type="Gene3D" id="3.40.50.920">
    <property type="match status" value="1"/>
</dbReference>
<keyword evidence="5 10" id="KW-0479">Metal-binding</keyword>
<dbReference type="CDD" id="cd02007">
    <property type="entry name" value="TPP_DXS"/>
    <property type="match status" value="1"/>
</dbReference>
<evidence type="ECO:0000256" key="2">
    <source>
        <dbReference type="ARBA" id="ARBA00011081"/>
    </source>
</evidence>
<evidence type="ECO:0000256" key="8">
    <source>
        <dbReference type="ARBA" id="ARBA00023052"/>
    </source>
</evidence>
<feature type="binding site" evidence="10">
    <location>
        <position position="187"/>
    </location>
    <ligand>
        <name>thiamine diphosphate</name>
        <dbReference type="ChEBI" id="CHEBI:58937"/>
    </ligand>
</feature>
<evidence type="ECO:0000256" key="6">
    <source>
        <dbReference type="ARBA" id="ARBA00022842"/>
    </source>
</evidence>
<evidence type="ECO:0000256" key="9">
    <source>
        <dbReference type="ARBA" id="ARBA00023229"/>
    </source>
</evidence>
<comment type="function">
    <text evidence="10">Catalyzes the acyloin condensation reaction between C atoms 2 and 3 of pyruvate and glyceraldehyde 3-phosphate to yield 1-deoxy-D-xylulose-5-phosphate (DXP).</text>
</comment>
<comment type="cofactor">
    <cofactor evidence="10">
        <name>thiamine diphosphate</name>
        <dbReference type="ChEBI" id="CHEBI:58937"/>
    </cofactor>
    <text evidence="10">Binds 1 thiamine pyrophosphate per subunit.</text>
</comment>
<comment type="catalytic activity">
    <reaction evidence="10">
        <text>D-glyceraldehyde 3-phosphate + pyruvate + H(+) = 1-deoxy-D-xylulose 5-phosphate + CO2</text>
        <dbReference type="Rhea" id="RHEA:12605"/>
        <dbReference type="ChEBI" id="CHEBI:15361"/>
        <dbReference type="ChEBI" id="CHEBI:15378"/>
        <dbReference type="ChEBI" id="CHEBI:16526"/>
        <dbReference type="ChEBI" id="CHEBI:57792"/>
        <dbReference type="ChEBI" id="CHEBI:59776"/>
        <dbReference type="EC" id="2.2.1.7"/>
    </reaction>
</comment>
<dbReference type="SUPFAM" id="SSF52518">
    <property type="entry name" value="Thiamin diphosphate-binding fold (THDP-binding)"/>
    <property type="match status" value="2"/>
</dbReference>
<dbReference type="EMBL" id="CP063657">
    <property type="protein sequence ID" value="QOW22870.1"/>
    <property type="molecule type" value="Genomic_DNA"/>
</dbReference>
<dbReference type="Proteomes" id="UP000593932">
    <property type="component" value="Chromosome"/>
</dbReference>
<feature type="binding site" evidence="10">
    <location>
        <position position="295"/>
    </location>
    <ligand>
        <name>thiamine diphosphate</name>
        <dbReference type="ChEBI" id="CHEBI:58937"/>
    </ligand>
</feature>
<dbReference type="PANTHER" id="PTHR43322:SF5">
    <property type="entry name" value="1-DEOXY-D-XYLULOSE-5-PHOSPHATE SYNTHASE, CHLOROPLASTIC"/>
    <property type="match status" value="1"/>
</dbReference>
<dbReference type="GO" id="GO:0008661">
    <property type="term" value="F:1-deoxy-D-xylulose-5-phosphate synthase activity"/>
    <property type="evidence" value="ECO:0007669"/>
    <property type="project" value="UniProtKB-EC"/>
</dbReference>
<feature type="binding site" evidence="10">
    <location>
        <position position="151"/>
    </location>
    <ligand>
        <name>Mg(2+)</name>
        <dbReference type="ChEBI" id="CHEBI:18420"/>
    </ligand>
</feature>
<dbReference type="Pfam" id="PF02780">
    <property type="entry name" value="Transketolase_C"/>
    <property type="match status" value="1"/>
</dbReference>
<keyword evidence="4 10" id="KW-0808">Transferase</keyword>
<dbReference type="RefSeq" id="WP_194035354.1">
    <property type="nucleotide sequence ID" value="NZ_CP063657.1"/>
</dbReference>
<dbReference type="InterPro" id="IPR005477">
    <property type="entry name" value="Dxylulose-5-P_synthase"/>
</dbReference>
<dbReference type="InterPro" id="IPR049557">
    <property type="entry name" value="Transketolase_CS"/>
</dbReference>
<evidence type="ECO:0000313" key="12">
    <source>
        <dbReference type="EMBL" id="QOW22870.1"/>
    </source>
</evidence>
<feature type="domain" description="Transketolase-like pyrimidine-binding" evidence="11">
    <location>
        <begin position="326"/>
        <end position="490"/>
    </location>
</feature>
<comment type="subunit">
    <text evidence="3 10">Homodimer.</text>
</comment>
<keyword evidence="13" id="KW-1185">Reference proteome</keyword>
<dbReference type="InterPro" id="IPR020826">
    <property type="entry name" value="Transketolase_BS"/>
</dbReference>
<dbReference type="CDD" id="cd07033">
    <property type="entry name" value="TPP_PYR_DXS_TK_like"/>
    <property type="match status" value="1"/>
</dbReference>
<evidence type="ECO:0000313" key="13">
    <source>
        <dbReference type="Proteomes" id="UP000593932"/>
    </source>
</evidence>
<evidence type="ECO:0000256" key="7">
    <source>
        <dbReference type="ARBA" id="ARBA00022977"/>
    </source>
</evidence>
<dbReference type="InterPro" id="IPR033248">
    <property type="entry name" value="Transketolase_C"/>
</dbReference>
<evidence type="ECO:0000256" key="1">
    <source>
        <dbReference type="ARBA" id="ARBA00004980"/>
    </source>
</evidence>
<evidence type="ECO:0000256" key="3">
    <source>
        <dbReference type="ARBA" id="ARBA00011738"/>
    </source>
</evidence>
<dbReference type="Pfam" id="PF02779">
    <property type="entry name" value="Transket_pyr"/>
    <property type="match status" value="1"/>
</dbReference>
<feature type="binding site" evidence="10">
    <location>
        <begin position="152"/>
        <end position="153"/>
    </location>
    <ligand>
        <name>thiamine diphosphate</name>
        <dbReference type="ChEBI" id="CHEBI:58937"/>
    </ligand>
</feature>
<evidence type="ECO:0000259" key="11">
    <source>
        <dbReference type="SMART" id="SM00861"/>
    </source>
</evidence>
<name>A0A7S6UM96_9GAMM</name>
<feature type="binding site" evidence="10">
    <location>
        <begin position="120"/>
        <end position="122"/>
    </location>
    <ligand>
        <name>thiamine diphosphate</name>
        <dbReference type="ChEBI" id="CHEBI:58937"/>
    </ligand>
</feature>
<keyword evidence="6 10" id="KW-0460">Magnesium</keyword>
<dbReference type="SMART" id="SM00861">
    <property type="entry name" value="Transket_pyr"/>
    <property type="match status" value="1"/>
</dbReference>
<dbReference type="InterPro" id="IPR005475">
    <property type="entry name" value="Transketolase-like_Pyr-bd"/>
</dbReference>
<dbReference type="PANTHER" id="PTHR43322">
    <property type="entry name" value="1-D-DEOXYXYLULOSE 5-PHOSPHATE SYNTHASE-RELATED"/>
    <property type="match status" value="1"/>
</dbReference>
<feature type="binding site" evidence="10">
    <location>
        <position position="79"/>
    </location>
    <ligand>
        <name>thiamine diphosphate</name>
        <dbReference type="ChEBI" id="CHEBI:58937"/>
    </ligand>
</feature>
<dbReference type="InterPro" id="IPR029061">
    <property type="entry name" value="THDP-binding"/>
</dbReference>
<dbReference type="NCBIfam" id="NF003933">
    <property type="entry name" value="PRK05444.2-2"/>
    <property type="match status" value="1"/>
</dbReference>
<dbReference type="HAMAP" id="MF_00315">
    <property type="entry name" value="DXP_synth"/>
    <property type="match status" value="1"/>
</dbReference>
<dbReference type="Pfam" id="PF13292">
    <property type="entry name" value="DXP_synthase_N"/>
    <property type="match status" value="1"/>
</dbReference>
<comment type="cofactor">
    <cofactor evidence="10">
        <name>Mg(2+)</name>
        <dbReference type="ChEBI" id="CHEBI:18420"/>
    </cofactor>
    <text evidence="10">Binds 1 Mg(2+) ion per subunit.</text>
</comment>
<dbReference type="EC" id="2.2.1.7" evidence="10"/>
<dbReference type="PROSITE" id="PS00801">
    <property type="entry name" value="TRANSKETOLASE_1"/>
    <property type="match status" value="1"/>
</dbReference>
<protein>
    <recommendedName>
        <fullName evidence="10">1-deoxy-D-xylulose-5-phosphate synthase</fullName>
        <ecNumber evidence="10">2.2.1.7</ecNumber>
    </recommendedName>
    <alternativeName>
        <fullName evidence="10">1-deoxyxylulose-5-phosphate synthase</fullName>
        <shortName evidence="10">DXP synthase</shortName>
        <shortName evidence="10">DXPS</shortName>
    </alternativeName>
</protein>
<dbReference type="InterPro" id="IPR009014">
    <property type="entry name" value="Transketo_C/PFOR_II"/>
</dbReference>